<reference evidence="2 3" key="1">
    <citation type="submission" date="2018-10" db="EMBL/GenBank/DDBJ databases">
        <title>Genome sequencing of Mucilaginibacter sp. HYN0043.</title>
        <authorList>
            <person name="Kim M."/>
            <person name="Yi H."/>
        </authorList>
    </citation>
    <scope>NUCLEOTIDE SEQUENCE [LARGE SCALE GENOMIC DNA]</scope>
    <source>
        <strain evidence="2 3">HYN0043</strain>
    </source>
</reference>
<dbReference type="AlphaFoldDB" id="A0A494VRF7"/>
<dbReference type="RefSeq" id="WP_119406476.1">
    <property type="nucleotide sequence ID" value="NZ_CP032869.1"/>
</dbReference>
<name>A0A494VRF7_9SPHI</name>
<keyword evidence="3" id="KW-1185">Reference proteome</keyword>
<dbReference type="Proteomes" id="UP000270046">
    <property type="component" value="Chromosome"/>
</dbReference>
<organism evidence="2 3">
    <name type="scientific">Mucilaginibacter celer</name>
    <dbReference type="NCBI Taxonomy" id="2305508"/>
    <lineage>
        <taxon>Bacteria</taxon>
        <taxon>Pseudomonadati</taxon>
        <taxon>Bacteroidota</taxon>
        <taxon>Sphingobacteriia</taxon>
        <taxon>Sphingobacteriales</taxon>
        <taxon>Sphingobacteriaceae</taxon>
        <taxon>Mucilaginibacter</taxon>
    </lineage>
</organism>
<keyword evidence="1" id="KW-0812">Transmembrane</keyword>
<feature type="transmembrane region" description="Helical" evidence="1">
    <location>
        <begin position="102"/>
        <end position="122"/>
    </location>
</feature>
<proteinExistence type="predicted"/>
<keyword evidence="1" id="KW-1133">Transmembrane helix</keyword>
<evidence type="ECO:0000256" key="1">
    <source>
        <dbReference type="SAM" id="Phobius"/>
    </source>
</evidence>
<keyword evidence="1" id="KW-0472">Membrane</keyword>
<dbReference type="EMBL" id="CP032869">
    <property type="protein sequence ID" value="AYL98196.1"/>
    <property type="molecule type" value="Genomic_DNA"/>
</dbReference>
<feature type="transmembrane region" description="Helical" evidence="1">
    <location>
        <begin position="58"/>
        <end position="77"/>
    </location>
</feature>
<protein>
    <submittedName>
        <fullName evidence="2">Uncharacterized protein</fullName>
    </submittedName>
</protein>
<dbReference type="OrthoDB" id="776025at2"/>
<gene>
    <name evidence="2" type="ORF">HYN43_024215</name>
</gene>
<evidence type="ECO:0000313" key="2">
    <source>
        <dbReference type="EMBL" id="AYL98196.1"/>
    </source>
</evidence>
<feature type="transmembrane region" description="Helical" evidence="1">
    <location>
        <begin position="25"/>
        <end position="46"/>
    </location>
</feature>
<sequence>MNTWLDYIFYRTVQLFYKRGGRRGLPGVMVISLSQSFLIMAVAVLLENQFIEKTARDLYKELIEFVLIIPILLVYYFNYRKYYGKYNKLRFEMKNEDPNRRFLKGILVLVSLIIPPIIFTIVSKYTH</sequence>
<evidence type="ECO:0000313" key="3">
    <source>
        <dbReference type="Proteomes" id="UP000270046"/>
    </source>
</evidence>
<accession>A0A494VRF7</accession>
<dbReference type="KEGG" id="muh:HYN43_024215"/>